<gene>
    <name evidence="1" type="ORF">LOK49_LG03G02510</name>
</gene>
<protein>
    <submittedName>
        <fullName evidence="1">Vesicle-associated protein 1-3</fullName>
    </submittedName>
</protein>
<proteinExistence type="predicted"/>
<evidence type="ECO:0000313" key="1">
    <source>
        <dbReference type="EMBL" id="KAI8024280.1"/>
    </source>
</evidence>
<organism evidence="1 2">
    <name type="scientific">Camellia lanceoleosa</name>
    <dbReference type="NCBI Taxonomy" id="1840588"/>
    <lineage>
        <taxon>Eukaryota</taxon>
        <taxon>Viridiplantae</taxon>
        <taxon>Streptophyta</taxon>
        <taxon>Embryophyta</taxon>
        <taxon>Tracheophyta</taxon>
        <taxon>Spermatophyta</taxon>
        <taxon>Magnoliopsida</taxon>
        <taxon>eudicotyledons</taxon>
        <taxon>Gunneridae</taxon>
        <taxon>Pentapetalae</taxon>
        <taxon>asterids</taxon>
        <taxon>Ericales</taxon>
        <taxon>Theaceae</taxon>
        <taxon>Camellia</taxon>
    </lineage>
</organism>
<dbReference type="Proteomes" id="UP001060215">
    <property type="component" value="Chromosome 6"/>
</dbReference>
<evidence type="ECO:0000313" key="2">
    <source>
        <dbReference type="Proteomes" id="UP001060215"/>
    </source>
</evidence>
<sequence>MSTGDLINIQPSELKFPFELRKQSSCSMQLTNKTDQYVAFKVKTTNPKKYCVRPNNGIVSPGSACNVTVTMQAQKDAPPDMQCKDKFLIQSVVAPNAATNKDITSEMFNKEDGKVVEEFKMRVVYIPANPPSPVPEGSEEESSPRASVVEDGHRSGSLSDAVTRSLVEPKEKSSSAEAWSLMSKLTDEKASAVQQNQKLRQELELMRREISKRHGGGFSVLFVVVVGLLGLLFGYFVKKT</sequence>
<keyword evidence="2" id="KW-1185">Reference proteome</keyword>
<reference evidence="1 2" key="1">
    <citation type="journal article" date="2022" name="Plant J.">
        <title>Chromosome-level genome of Camellia lanceoleosa provides a valuable resource for understanding genome evolution and self-incompatibility.</title>
        <authorList>
            <person name="Gong W."/>
            <person name="Xiao S."/>
            <person name="Wang L."/>
            <person name="Liao Z."/>
            <person name="Chang Y."/>
            <person name="Mo W."/>
            <person name="Hu G."/>
            <person name="Li W."/>
            <person name="Zhao G."/>
            <person name="Zhu H."/>
            <person name="Hu X."/>
            <person name="Ji K."/>
            <person name="Xiang X."/>
            <person name="Song Q."/>
            <person name="Yuan D."/>
            <person name="Jin S."/>
            <person name="Zhang L."/>
        </authorList>
    </citation>
    <scope>NUCLEOTIDE SEQUENCE [LARGE SCALE GENOMIC DNA]</scope>
    <source>
        <strain evidence="1">SQ_2022a</strain>
    </source>
</reference>
<accession>A0ACC0IFM3</accession>
<comment type="caution">
    <text evidence="1">The sequence shown here is derived from an EMBL/GenBank/DDBJ whole genome shotgun (WGS) entry which is preliminary data.</text>
</comment>
<name>A0ACC0IFM3_9ERIC</name>
<dbReference type="EMBL" id="CM045763">
    <property type="protein sequence ID" value="KAI8024280.1"/>
    <property type="molecule type" value="Genomic_DNA"/>
</dbReference>